<keyword evidence="2" id="KW-1185">Reference proteome</keyword>
<accession>A0A7I4Y7X2</accession>
<reference evidence="3" key="1">
    <citation type="submission" date="2020-12" db="UniProtKB">
        <authorList>
            <consortium name="WormBaseParasite"/>
        </authorList>
    </citation>
    <scope>IDENTIFICATION</scope>
    <source>
        <strain evidence="3">MHco3</strain>
    </source>
</reference>
<dbReference type="AlphaFoldDB" id="A0A7I4Y7X2"/>
<feature type="region of interest" description="Disordered" evidence="1">
    <location>
        <begin position="153"/>
        <end position="172"/>
    </location>
</feature>
<proteinExistence type="predicted"/>
<organism evidence="2 3">
    <name type="scientific">Haemonchus contortus</name>
    <name type="common">Barber pole worm</name>
    <dbReference type="NCBI Taxonomy" id="6289"/>
    <lineage>
        <taxon>Eukaryota</taxon>
        <taxon>Metazoa</taxon>
        <taxon>Ecdysozoa</taxon>
        <taxon>Nematoda</taxon>
        <taxon>Chromadorea</taxon>
        <taxon>Rhabditida</taxon>
        <taxon>Rhabditina</taxon>
        <taxon>Rhabditomorpha</taxon>
        <taxon>Strongyloidea</taxon>
        <taxon>Trichostrongylidae</taxon>
        <taxon>Haemonchus</taxon>
    </lineage>
</organism>
<feature type="compositionally biased region" description="Polar residues" evidence="1">
    <location>
        <begin position="158"/>
        <end position="172"/>
    </location>
</feature>
<name>A0A7I4Y7X2_HAECO</name>
<evidence type="ECO:0000313" key="3">
    <source>
        <dbReference type="WBParaSite" id="HCON_00064070-00001"/>
    </source>
</evidence>
<sequence>HNSLRPVSLLVRFLVSDVNLTRTLSVQRFSIWTPTEPLTGSGDQADIVQHREQSYIPEERGWWNSSGARNMESRESVKCPHCEASSPSKYLLAYHVCRKLSYRDAAMKGLALGMNNIKPSNRTIGEGGAKASFVGSSLKGTVSLERNRDASLVPHQLISRSTDRTATNKNQQ</sequence>
<evidence type="ECO:0000313" key="2">
    <source>
        <dbReference type="Proteomes" id="UP000025227"/>
    </source>
</evidence>
<dbReference type="Proteomes" id="UP000025227">
    <property type="component" value="Unplaced"/>
</dbReference>
<dbReference type="WBParaSite" id="HCON_00064070-00001">
    <property type="protein sequence ID" value="HCON_00064070-00001"/>
    <property type="gene ID" value="HCON_00064070"/>
</dbReference>
<protein>
    <submittedName>
        <fullName evidence="3">Zinc finger domain containing protein</fullName>
    </submittedName>
</protein>
<evidence type="ECO:0000256" key="1">
    <source>
        <dbReference type="SAM" id="MobiDB-lite"/>
    </source>
</evidence>